<comment type="caution">
    <text evidence="1">The sequence shown here is derived from an EMBL/GenBank/DDBJ whole genome shotgun (WGS) entry which is preliminary data.</text>
</comment>
<dbReference type="OrthoDB" id="10415498at2759"/>
<reference evidence="2" key="1">
    <citation type="submission" date="2013-09" db="EMBL/GenBank/DDBJ databases">
        <title>Corchorus olitorius genome sequencing.</title>
        <authorList>
            <person name="Alam M."/>
            <person name="Haque M.S."/>
            <person name="Islam M.S."/>
            <person name="Emdad E.M."/>
            <person name="Islam M.M."/>
            <person name="Ahmed B."/>
            <person name="Halim A."/>
            <person name="Hossen Q.M.M."/>
            <person name="Hossain M.Z."/>
            <person name="Ahmed R."/>
            <person name="Khan M.M."/>
            <person name="Islam R."/>
            <person name="Rashid M.M."/>
            <person name="Khan S.A."/>
            <person name="Rahman M.S."/>
            <person name="Alam M."/>
            <person name="Yahiya A.S."/>
            <person name="Khan M.S."/>
            <person name="Azam M.S."/>
            <person name="Haque T."/>
            <person name="Lashkar M.Z.H."/>
            <person name="Akhand A.I."/>
            <person name="Morshed G."/>
            <person name="Roy S."/>
            <person name="Uddin K.S."/>
            <person name="Rabeya T."/>
            <person name="Hossain A.S."/>
            <person name="Chowdhury A."/>
            <person name="Snigdha A.R."/>
            <person name="Mortoza M.S."/>
            <person name="Matin S.A."/>
            <person name="Hoque S.M.E."/>
            <person name="Islam M.K."/>
            <person name="Roy D.K."/>
            <person name="Haider R."/>
            <person name="Moosa M.M."/>
            <person name="Elias S.M."/>
            <person name="Hasan A.M."/>
            <person name="Jahan S."/>
            <person name="Shafiuddin M."/>
            <person name="Mahmood N."/>
            <person name="Shommy N.S."/>
        </authorList>
    </citation>
    <scope>NUCLEOTIDE SEQUENCE [LARGE SCALE GENOMIC DNA]</scope>
    <source>
        <strain evidence="2">cv. O-4</strain>
    </source>
</reference>
<dbReference type="AlphaFoldDB" id="A0A1R3JVD1"/>
<evidence type="ECO:0000313" key="1">
    <source>
        <dbReference type="EMBL" id="OMO98750.1"/>
    </source>
</evidence>
<proteinExistence type="predicted"/>
<name>A0A1R3JVD1_9ROSI</name>
<keyword evidence="2" id="KW-1185">Reference proteome</keyword>
<gene>
    <name evidence="1" type="ORF">COLO4_13727</name>
</gene>
<dbReference type="EMBL" id="AWUE01015262">
    <property type="protein sequence ID" value="OMO98750.1"/>
    <property type="molecule type" value="Genomic_DNA"/>
</dbReference>
<protein>
    <submittedName>
        <fullName evidence="1">Uncharacterized protein</fullName>
    </submittedName>
</protein>
<sequence>MPLGDFENGSLYISLMVDKVKEFRVHHVFREANCEADELAKAGVDRIVPLIASFD</sequence>
<evidence type="ECO:0000313" key="2">
    <source>
        <dbReference type="Proteomes" id="UP000187203"/>
    </source>
</evidence>
<dbReference type="Proteomes" id="UP000187203">
    <property type="component" value="Unassembled WGS sequence"/>
</dbReference>
<organism evidence="1 2">
    <name type="scientific">Corchorus olitorius</name>
    <dbReference type="NCBI Taxonomy" id="93759"/>
    <lineage>
        <taxon>Eukaryota</taxon>
        <taxon>Viridiplantae</taxon>
        <taxon>Streptophyta</taxon>
        <taxon>Embryophyta</taxon>
        <taxon>Tracheophyta</taxon>
        <taxon>Spermatophyta</taxon>
        <taxon>Magnoliopsida</taxon>
        <taxon>eudicotyledons</taxon>
        <taxon>Gunneridae</taxon>
        <taxon>Pentapetalae</taxon>
        <taxon>rosids</taxon>
        <taxon>malvids</taxon>
        <taxon>Malvales</taxon>
        <taxon>Malvaceae</taxon>
        <taxon>Grewioideae</taxon>
        <taxon>Apeibeae</taxon>
        <taxon>Corchorus</taxon>
    </lineage>
</organism>
<accession>A0A1R3JVD1</accession>